<sequence length="155" mass="16144">MITETGNVVAVDDGHAWIQTIRTKACQSCAARNGCGQKLLASATGGRANQVRVVNSVNARVGEEVTLGIDENALLGASLLVYALPLLLLVVGSVLGHYVSDGSDVPAMLGAVTGLASGFMASRIVQSRNTGHYEPRLLRVNRIPVGAVSHPDLIT</sequence>
<accession>A0A0F9QD34</accession>
<keyword evidence="1" id="KW-0472">Membrane</keyword>
<dbReference type="PIRSF" id="PIRSF004923">
    <property type="entry name" value="RseC"/>
    <property type="match status" value="1"/>
</dbReference>
<protein>
    <submittedName>
        <fullName evidence="2">Uncharacterized protein</fullName>
    </submittedName>
</protein>
<reference evidence="2" key="1">
    <citation type="journal article" date="2015" name="Nature">
        <title>Complex archaea that bridge the gap between prokaryotes and eukaryotes.</title>
        <authorList>
            <person name="Spang A."/>
            <person name="Saw J.H."/>
            <person name="Jorgensen S.L."/>
            <person name="Zaremba-Niedzwiedzka K."/>
            <person name="Martijn J."/>
            <person name="Lind A.E."/>
            <person name="van Eijk R."/>
            <person name="Schleper C."/>
            <person name="Guy L."/>
            <person name="Ettema T.J."/>
        </authorList>
    </citation>
    <scope>NUCLEOTIDE SEQUENCE</scope>
</reference>
<dbReference type="PANTHER" id="PTHR35867:SF1">
    <property type="entry name" value="PROTEIN RSEC"/>
    <property type="match status" value="1"/>
</dbReference>
<organism evidence="2">
    <name type="scientific">marine sediment metagenome</name>
    <dbReference type="NCBI Taxonomy" id="412755"/>
    <lineage>
        <taxon>unclassified sequences</taxon>
        <taxon>metagenomes</taxon>
        <taxon>ecological metagenomes</taxon>
    </lineage>
</organism>
<dbReference type="InterPro" id="IPR007359">
    <property type="entry name" value="SigmaE_reg_RseC_MucC"/>
</dbReference>
<dbReference type="PANTHER" id="PTHR35867">
    <property type="entry name" value="PROTEIN RSEC"/>
    <property type="match status" value="1"/>
</dbReference>
<dbReference type="InterPro" id="IPR026268">
    <property type="entry name" value="RseC"/>
</dbReference>
<name>A0A0F9QD34_9ZZZZ</name>
<dbReference type="AlphaFoldDB" id="A0A0F9QD34"/>
<feature type="transmembrane region" description="Helical" evidence="1">
    <location>
        <begin position="79"/>
        <end position="99"/>
    </location>
</feature>
<evidence type="ECO:0000313" key="2">
    <source>
        <dbReference type="EMBL" id="KKN40459.1"/>
    </source>
</evidence>
<proteinExistence type="predicted"/>
<feature type="transmembrane region" description="Helical" evidence="1">
    <location>
        <begin position="105"/>
        <end position="125"/>
    </location>
</feature>
<keyword evidence="1" id="KW-0812">Transmembrane</keyword>
<dbReference type="Pfam" id="PF04246">
    <property type="entry name" value="RseC_MucC"/>
    <property type="match status" value="1"/>
</dbReference>
<evidence type="ECO:0000256" key="1">
    <source>
        <dbReference type="SAM" id="Phobius"/>
    </source>
</evidence>
<comment type="caution">
    <text evidence="2">The sequence shown here is derived from an EMBL/GenBank/DDBJ whole genome shotgun (WGS) entry which is preliminary data.</text>
</comment>
<dbReference type="EMBL" id="LAZR01001704">
    <property type="protein sequence ID" value="KKN40459.1"/>
    <property type="molecule type" value="Genomic_DNA"/>
</dbReference>
<keyword evidence="1" id="KW-1133">Transmembrane helix</keyword>
<gene>
    <name evidence="2" type="ORF">LCGC14_0733220</name>
</gene>